<evidence type="ECO:0008006" key="3">
    <source>
        <dbReference type="Google" id="ProtNLM"/>
    </source>
</evidence>
<evidence type="ECO:0000313" key="1">
    <source>
        <dbReference type="EMBL" id="QDV29161.1"/>
    </source>
</evidence>
<keyword evidence="2" id="KW-1185">Reference proteome</keyword>
<proteinExistence type="predicted"/>
<accession>A0A518GL40</accession>
<dbReference type="EMBL" id="CP036299">
    <property type="protein sequence ID" value="QDV29161.1"/>
    <property type="molecule type" value="Genomic_DNA"/>
</dbReference>
<name>A0A518GL40_9PLAN</name>
<gene>
    <name evidence="1" type="ORF">Spb1_10300</name>
</gene>
<evidence type="ECO:0000313" key="2">
    <source>
        <dbReference type="Proteomes" id="UP000315349"/>
    </source>
</evidence>
<dbReference type="AlphaFoldDB" id="A0A518GL40"/>
<sequence>MDQWRSPVTANSPAHRKLIHHNRSLSELAVQLKRSFLQYLAYTSPYIPPEAHSIWRTLGQLAETQLSHAESILDLLSDRRFVALDSAFPMEFATHHYVSLNYLLGPLCLDQQQRASLARQAAHELMDDVEARSLLERIASGEVLISQEIEKLQQGIAQNQRR</sequence>
<dbReference type="Proteomes" id="UP000315349">
    <property type="component" value="Chromosome"/>
</dbReference>
<organism evidence="1 2">
    <name type="scientific">Planctopirus ephydatiae</name>
    <dbReference type="NCBI Taxonomy" id="2528019"/>
    <lineage>
        <taxon>Bacteria</taxon>
        <taxon>Pseudomonadati</taxon>
        <taxon>Planctomycetota</taxon>
        <taxon>Planctomycetia</taxon>
        <taxon>Planctomycetales</taxon>
        <taxon>Planctomycetaceae</taxon>
        <taxon>Planctopirus</taxon>
    </lineage>
</organism>
<reference evidence="1 2" key="1">
    <citation type="submission" date="2019-02" db="EMBL/GenBank/DDBJ databases">
        <title>Deep-cultivation of Planctomycetes and their phenomic and genomic characterization uncovers novel biology.</title>
        <authorList>
            <person name="Wiegand S."/>
            <person name="Jogler M."/>
            <person name="Boedeker C."/>
            <person name="Pinto D."/>
            <person name="Vollmers J."/>
            <person name="Rivas-Marin E."/>
            <person name="Kohn T."/>
            <person name="Peeters S.H."/>
            <person name="Heuer A."/>
            <person name="Rast P."/>
            <person name="Oberbeckmann S."/>
            <person name="Bunk B."/>
            <person name="Jeske O."/>
            <person name="Meyerdierks A."/>
            <person name="Storesund J.E."/>
            <person name="Kallscheuer N."/>
            <person name="Luecker S."/>
            <person name="Lage O.M."/>
            <person name="Pohl T."/>
            <person name="Merkel B.J."/>
            <person name="Hornburger P."/>
            <person name="Mueller R.-W."/>
            <person name="Bruemmer F."/>
            <person name="Labrenz M."/>
            <person name="Spormann A.M."/>
            <person name="Op den Camp H."/>
            <person name="Overmann J."/>
            <person name="Amann R."/>
            <person name="Jetten M.S.M."/>
            <person name="Mascher T."/>
            <person name="Medema M.H."/>
            <person name="Devos D.P."/>
            <person name="Kaster A.-K."/>
            <person name="Ovreas L."/>
            <person name="Rohde M."/>
            <person name="Galperin M.Y."/>
            <person name="Jogler C."/>
        </authorList>
    </citation>
    <scope>NUCLEOTIDE SEQUENCE [LARGE SCALE GENOMIC DNA]</scope>
    <source>
        <strain evidence="1 2">Spb1</strain>
    </source>
</reference>
<dbReference type="KEGG" id="peh:Spb1_10300"/>
<protein>
    <recommendedName>
        <fullName evidence="3">Ferritin-like domain protein</fullName>
    </recommendedName>
</protein>